<name>A0A1Z8AJD5_9FLAO</name>
<proteinExistence type="predicted"/>
<sequence>MNKSYSELLKSPEWRSKRKEIIRRDKNSCQRCGIQKNSDMKTVNIKYPENLPLSTRFNFLQVEGINNSVVEIEYRKLKFLCKTDLNEITSNIKYAVFVNKRKIRKNKSLFQGSTLNNTKPNIFHSEENDQRLKNTLAKLLTKNNGLEIDPEGIWFGKYEEENNYKKKLNSLEVHHKCYRKGIDIWNQPDEDYVSLCNICHIIVHETTDIPFYDINGIDYRLRRICSKCHGKGKIKQFSHVENGKCFKCNGISFNV</sequence>
<accession>A0A1Z8AJD5</accession>
<evidence type="ECO:0000313" key="2">
    <source>
        <dbReference type="Proteomes" id="UP000196102"/>
    </source>
</evidence>
<dbReference type="EMBL" id="MAAX01000196">
    <property type="protein sequence ID" value="OUS10459.1"/>
    <property type="molecule type" value="Genomic_DNA"/>
</dbReference>
<dbReference type="Proteomes" id="UP000196102">
    <property type="component" value="Unassembled WGS sequence"/>
</dbReference>
<comment type="caution">
    <text evidence="1">The sequence shown here is derived from an EMBL/GenBank/DDBJ whole genome shotgun (WGS) entry which is preliminary data.</text>
</comment>
<gene>
    <name evidence="1" type="ORF">A9Q93_12965</name>
</gene>
<reference evidence="2" key="1">
    <citation type="journal article" date="2017" name="Proc. Natl. Acad. Sci. U.S.A.">
        <title>Simulation of Deepwater Horizon oil plume reveals substrate specialization within a complex community of hydrocarbon-degraders.</title>
        <authorList>
            <person name="Hu P."/>
            <person name="Dubinsky E.A."/>
            <person name="Probst A.J."/>
            <person name="Wang J."/>
            <person name="Sieber C.M.K."/>
            <person name="Tom L.M."/>
            <person name="Gardinali P."/>
            <person name="Banfield J.F."/>
            <person name="Atlas R.M."/>
            <person name="Andersen G.L."/>
        </authorList>
    </citation>
    <scope>NUCLEOTIDE SEQUENCE [LARGE SCALE GENOMIC DNA]</scope>
</reference>
<dbReference type="AlphaFoldDB" id="A0A1Z8AJD5"/>
<evidence type="ECO:0000313" key="1">
    <source>
        <dbReference type="EMBL" id="OUS10459.1"/>
    </source>
</evidence>
<protein>
    <submittedName>
        <fullName evidence="1">Uncharacterized protein</fullName>
    </submittedName>
</protein>
<organism evidence="1 2">
    <name type="scientific">Nonlabens dokdonensis</name>
    <dbReference type="NCBI Taxonomy" id="328515"/>
    <lineage>
        <taxon>Bacteria</taxon>
        <taxon>Pseudomonadati</taxon>
        <taxon>Bacteroidota</taxon>
        <taxon>Flavobacteriia</taxon>
        <taxon>Flavobacteriales</taxon>
        <taxon>Flavobacteriaceae</taxon>
        <taxon>Nonlabens</taxon>
    </lineage>
</organism>
<dbReference type="RefSeq" id="WP_303687878.1">
    <property type="nucleotide sequence ID" value="NZ_CAJXYO010000006.1"/>
</dbReference>